<keyword evidence="4" id="KW-1185">Reference proteome</keyword>
<sequence>MRDLLRLPLWPILGIVLSLPAQAAQVDDFAYAAAIELSAGAPFQRVELPPQVYRSLTDGALADLRVFNGAGEIVPHAFEPRALTSSLPARPTEVPLFVLGTAADSGRALNLRVETSDDGTVISLHGESGRARGPAAAWLVDASQLGQRIQALELSLVEPERQFSGRMRVEASNDLAQWRTLVASAPLLQLAAEDGEIAQLRIEWPATQARYLRLTWSGAPPAGLRERVFASVRVEPVPQPQEAARSWLSLAAPEVREVGGRQELIYALPGAVPTDRVRIALPQPNSVVGIELFARARKDAQWRSLGRHQLYRLSEGGEERRNPDIHAEPVGELMLRVDARGGGFGSGLPALDIGWVPHRLVFAARGEGPFTLAWGRHNASPGDYPIASLVPGYGRDDGSPPAIADARLGEARSAGGEERLRAPLDARRLMLWSVLVGAVLILALMAWRMSRLIQSSDN</sequence>
<comment type="caution">
    <text evidence="3">The sequence shown here is derived from an EMBL/GenBank/DDBJ whole genome shotgun (WGS) entry which is preliminary data.</text>
</comment>
<keyword evidence="1" id="KW-0472">Membrane</keyword>
<organism evidence="3 4">
    <name type="scientific">Pseudothauera lacus</name>
    <dbReference type="NCBI Taxonomy" id="2136175"/>
    <lineage>
        <taxon>Bacteria</taxon>
        <taxon>Pseudomonadati</taxon>
        <taxon>Pseudomonadota</taxon>
        <taxon>Betaproteobacteria</taxon>
        <taxon>Rhodocyclales</taxon>
        <taxon>Zoogloeaceae</taxon>
        <taxon>Pseudothauera</taxon>
    </lineage>
</organism>
<evidence type="ECO:0000313" key="3">
    <source>
        <dbReference type="EMBL" id="PTD95343.1"/>
    </source>
</evidence>
<dbReference type="Proteomes" id="UP000241193">
    <property type="component" value="Unassembled WGS sequence"/>
</dbReference>
<evidence type="ECO:0000256" key="1">
    <source>
        <dbReference type="SAM" id="Phobius"/>
    </source>
</evidence>
<evidence type="ECO:0000313" key="4">
    <source>
        <dbReference type="Proteomes" id="UP000241193"/>
    </source>
</evidence>
<keyword evidence="1" id="KW-0812">Transmembrane</keyword>
<dbReference type="AlphaFoldDB" id="A0A2T4IC46"/>
<reference evidence="3 4" key="1">
    <citation type="submission" date="2018-03" db="EMBL/GenBank/DDBJ databases">
        <authorList>
            <person name="Keele B.F."/>
        </authorList>
    </citation>
    <scope>NUCLEOTIDE SEQUENCE [LARGE SCALE GENOMIC DNA]</scope>
    <source>
        <strain evidence="3 4">D20</strain>
    </source>
</reference>
<dbReference type="OrthoDB" id="5405606at2"/>
<feature type="transmembrane region" description="Helical" evidence="1">
    <location>
        <begin position="429"/>
        <end position="447"/>
    </location>
</feature>
<dbReference type="InterPro" id="IPR025060">
    <property type="entry name" value="DUF3999"/>
</dbReference>
<accession>A0A2T4IC46</accession>
<feature type="signal peptide" evidence="2">
    <location>
        <begin position="1"/>
        <end position="23"/>
    </location>
</feature>
<protein>
    <recommendedName>
        <fullName evidence="5">DUF3999 domain-containing protein</fullName>
    </recommendedName>
</protein>
<name>A0A2T4IC46_9RHOO</name>
<dbReference type="RefSeq" id="WP_107494561.1">
    <property type="nucleotide sequence ID" value="NZ_PZKC01000014.1"/>
</dbReference>
<gene>
    <name evidence="3" type="ORF">C8261_15115</name>
</gene>
<evidence type="ECO:0000256" key="2">
    <source>
        <dbReference type="SAM" id="SignalP"/>
    </source>
</evidence>
<proteinExistence type="predicted"/>
<feature type="chain" id="PRO_5015561020" description="DUF3999 domain-containing protein" evidence="2">
    <location>
        <begin position="24"/>
        <end position="458"/>
    </location>
</feature>
<dbReference type="EMBL" id="PZKC01000014">
    <property type="protein sequence ID" value="PTD95343.1"/>
    <property type="molecule type" value="Genomic_DNA"/>
</dbReference>
<reference evidence="3 4" key="2">
    <citation type="submission" date="2018-04" db="EMBL/GenBank/DDBJ databases">
        <title>Thauera lacus sp. nov., isolated from an saline lake in Inner Mongolia, China.</title>
        <authorList>
            <person name="Liang Q.-Y."/>
        </authorList>
    </citation>
    <scope>NUCLEOTIDE SEQUENCE [LARGE SCALE GENOMIC DNA]</scope>
    <source>
        <strain evidence="3 4">D20</strain>
    </source>
</reference>
<dbReference type="Pfam" id="PF13163">
    <property type="entry name" value="DUF3999"/>
    <property type="match status" value="1"/>
</dbReference>
<evidence type="ECO:0008006" key="5">
    <source>
        <dbReference type="Google" id="ProtNLM"/>
    </source>
</evidence>
<keyword evidence="1" id="KW-1133">Transmembrane helix</keyword>
<keyword evidence="2" id="KW-0732">Signal</keyword>